<dbReference type="EC" id="2.7.4.9" evidence="2 11"/>
<dbReference type="CDD" id="cd01672">
    <property type="entry name" value="TMPK"/>
    <property type="match status" value="1"/>
</dbReference>
<dbReference type="NCBIfam" id="TIGR00041">
    <property type="entry name" value="DTMP_kinase"/>
    <property type="match status" value="1"/>
</dbReference>
<evidence type="ECO:0000256" key="7">
    <source>
        <dbReference type="ARBA" id="ARBA00022777"/>
    </source>
</evidence>
<evidence type="ECO:0000256" key="2">
    <source>
        <dbReference type="ARBA" id="ARBA00012980"/>
    </source>
</evidence>
<comment type="similarity">
    <text evidence="1 11">Belongs to the thymidylate kinase family.</text>
</comment>
<comment type="catalytic activity">
    <reaction evidence="10 11">
        <text>dTMP + ATP = dTDP + ADP</text>
        <dbReference type="Rhea" id="RHEA:13517"/>
        <dbReference type="ChEBI" id="CHEBI:30616"/>
        <dbReference type="ChEBI" id="CHEBI:58369"/>
        <dbReference type="ChEBI" id="CHEBI:63528"/>
        <dbReference type="ChEBI" id="CHEBI:456216"/>
        <dbReference type="EC" id="2.7.4.9"/>
    </reaction>
</comment>
<name>A0AA37BQ43_9ARCH</name>
<dbReference type="InterPro" id="IPR039430">
    <property type="entry name" value="Thymidylate_kin-like_dom"/>
</dbReference>
<dbReference type="PANTHER" id="PTHR10344">
    <property type="entry name" value="THYMIDYLATE KINASE"/>
    <property type="match status" value="1"/>
</dbReference>
<dbReference type="PROSITE" id="PS01331">
    <property type="entry name" value="THYMIDYLATE_KINASE"/>
    <property type="match status" value="1"/>
</dbReference>
<dbReference type="GO" id="GO:0005737">
    <property type="term" value="C:cytoplasm"/>
    <property type="evidence" value="ECO:0007669"/>
    <property type="project" value="TreeGrafter"/>
</dbReference>
<keyword evidence="8 11" id="KW-0067">ATP-binding</keyword>
<evidence type="ECO:0000313" key="13">
    <source>
        <dbReference type="EMBL" id="GGM68932.1"/>
    </source>
</evidence>
<dbReference type="Proteomes" id="UP000632195">
    <property type="component" value="Unassembled WGS sequence"/>
</dbReference>
<dbReference type="GO" id="GO:0004798">
    <property type="term" value="F:dTMP kinase activity"/>
    <property type="evidence" value="ECO:0007669"/>
    <property type="project" value="UniProtKB-UniRule"/>
</dbReference>
<evidence type="ECO:0000256" key="4">
    <source>
        <dbReference type="ARBA" id="ARBA00022679"/>
    </source>
</evidence>
<evidence type="ECO:0000313" key="14">
    <source>
        <dbReference type="Proteomes" id="UP000632195"/>
    </source>
</evidence>
<dbReference type="InterPro" id="IPR027417">
    <property type="entry name" value="P-loop_NTPase"/>
</dbReference>
<keyword evidence="7 11" id="KW-0418">Kinase</keyword>
<comment type="caution">
    <text evidence="13">The sequence shown here is derived from an EMBL/GenBank/DDBJ whole genome shotgun (WGS) entry which is preliminary data.</text>
</comment>
<gene>
    <name evidence="11 13" type="primary">tmk</name>
    <name evidence="13" type="ORF">GCM10007108_03840</name>
</gene>
<dbReference type="Gene3D" id="3.40.50.300">
    <property type="entry name" value="P-loop containing nucleotide triphosphate hydrolases"/>
    <property type="match status" value="1"/>
</dbReference>
<evidence type="ECO:0000256" key="10">
    <source>
        <dbReference type="ARBA" id="ARBA00048743"/>
    </source>
</evidence>
<evidence type="ECO:0000256" key="1">
    <source>
        <dbReference type="ARBA" id="ARBA00009776"/>
    </source>
</evidence>
<keyword evidence="14" id="KW-1185">Reference proteome</keyword>
<dbReference type="GO" id="GO:0006233">
    <property type="term" value="P:dTDP biosynthetic process"/>
    <property type="evidence" value="ECO:0007669"/>
    <property type="project" value="InterPro"/>
</dbReference>
<evidence type="ECO:0000256" key="8">
    <source>
        <dbReference type="ARBA" id="ARBA00022840"/>
    </source>
</evidence>
<sequence>MFIAVEGIDGSGKTTLAKGLERELGRTHRVFLTKEPTNSSILDRESVNTPADALSLFFLFVHDRFMHQDIIERKIGEGYVVISDRYDLSSFCYQGPPMEVLFGSMEATLDWMVSVSRVIRVIPDITFLIDVDVDTALERLSIRRTRSAFESRALLERVRSYYLHMAGMRRDCVVLDGKVGKGELLRKAVDEVSRRMSPGSDDHLVG</sequence>
<evidence type="ECO:0000256" key="5">
    <source>
        <dbReference type="ARBA" id="ARBA00022727"/>
    </source>
</evidence>
<evidence type="ECO:0000256" key="11">
    <source>
        <dbReference type="HAMAP-Rule" id="MF_00165"/>
    </source>
</evidence>
<dbReference type="Pfam" id="PF02223">
    <property type="entry name" value="Thymidylate_kin"/>
    <property type="match status" value="1"/>
</dbReference>
<evidence type="ECO:0000259" key="12">
    <source>
        <dbReference type="Pfam" id="PF02223"/>
    </source>
</evidence>
<dbReference type="GO" id="GO:0006227">
    <property type="term" value="P:dUDP biosynthetic process"/>
    <property type="evidence" value="ECO:0007669"/>
    <property type="project" value="TreeGrafter"/>
</dbReference>
<protein>
    <recommendedName>
        <fullName evidence="3 11">Probable thymidylate kinase</fullName>
        <ecNumber evidence="2 11">2.7.4.9</ecNumber>
    </recommendedName>
    <alternativeName>
        <fullName evidence="9 11">dTMP kinase</fullName>
    </alternativeName>
</protein>
<dbReference type="InterPro" id="IPR018095">
    <property type="entry name" value="Thymidylate_kin_CS"/>
</dbReference>
<reference evidence="13" key="2">
    <citation type="submission" date="2022-09" db="EMBL/GenBank/DDBJ databases">
        <authorList>
            <person name="Sun Q."/>
            <person name="Ohkuma M."/>
        </authorList>
    </citation>
    <scope>NUCLEOTIDE SEQUENCE</scope>
    <source>
        <strain evidence="13">JCM 13583</strain>
    </source>
</reference>
<proteinExistence type="inferred from homology"/>
<evidence type="ECO:0000256" key="9">
    <source>
        <dbReference type="ARBA" id="ARBA00029962"/>
    </source>
</evidence>
<dbReference type="PANTHER" id="PTHR10344:SF4">
    <property type="entry name" value="UMP-CMP KINASE 2, MITOCHONDRIAL"/>
    <property type="match status" value="1"/>
</dbReference>
<keyword evidence="4 11" id="KW-0808">Transferase</keyword>
<reference evidence="13" key="1">
    <citation type="journal article" date="2014" name="Int. J. Syst. Evol. Microbiol.">
        <title>Complete genome sequence of Corynebacterium casei LMG S-19264T (=DSM 44701T), isolated from a smear-ripened cheese.</title>
        <authorList>
            <consortium name="US DOE Joint Genome Institute (JGI-PGF)"/>
            <person name="Walter F."/>
            <person name="Albersmeier A."/>
            <person name="Kalinowski J."/>
            <person name="Ruckert C."/>
        </authorList>
    </citation>
    <scope>NUCLEOTIDE SEQUENCE</scope>
    <source>
        <strain evidence="13">JCM 13583</strain>
    </source>
</reference>
<feature type="binding site" evidence="11">
    <location>
        <begin position="7"/>
        <end position="14"/>
    </location>
    <ligand>
        <name>ATP</name>
        <dbReference type="ChEBI" id="CHEBI:30616"/>
    </ligand>
</feature>
<dbReference type="SUPFAM" id="SSF52540">
    <property type="entry name" value="P-loop containing nucleoside triphosphate hydrolases"/>
    <property type="match status" value="1"/>
</dbReference>
<evidence type="ECO:0000256" key="6">
    <source>
        <dbReference type="ARBA" id="ARBA00022741"/>
    </source>
</evidence>
<feature type="domain" description="Thymidylate kinase-like" evidence="12">
    <location>
        <begin position="5"/>
        <end position="176"/>
    </location>
</feature>
<dbReference type="AlphaFoldDB" id="A0AA37BQ43"/>
<evidence type="ECO:0000256" key="3">
    <source>
        <dbReference type="ARBA" id="ARBA00013355"/>
    </source>
</evidence>
<dbReference type="EMBL" id="BMNY01000001">
    <property type="protein sequence ID" value="GGM68932.1"/>
    <property type="molecule type" value="Genomic_DNA"/>
</dbReference>
<accession>A0AA37BQ43</accession>
<keyword evidence="5 11" id="KW-0545">Nucleotide biosynthesis</keyword>
<dbReference type="HAMAP" id="MF_00165">
    <property type="entry name" value="Thymidylate_kinase"/>
    <property type="match status" value="1"/>
</dbReference>
<organism evidence="13 14">
    <name type="scientific">Thermogymnomonas acidicola</name>
    <dbReference type="NCBI Taxonomy" id="399579"/>
    <lineage>
        <taxon>Archaea</taxon>
        <taxon>Methanobacteriati</taxon>
        <taxon>Thermoplasmatota</taxon>
        <taxon>Thermoplasmata</taxon>
        <taxon>Thermoplasmatales</taxon>
        <taxon>Thermogymnomonas</taxon>
    </lineage>
</organism>
<keyword evidence="6 11" id="KW-0547">Nucleotide-binding</keyword>
<dbReference type="GO" id="GO:0006235">
    <property type="term" value="P:dTTP biosynthetic process"/>
    <property type="evidence" value="ECO:0007669"/>
    <property type="project" value="UniProtKB-UniRule"/>
</dbReference>
<dbReference type="RefSeq" id="WP_188679833.1">
    <property type="nucleotide sequence ID" value="NZ_BMNY01000001.1"/>
</dbReference>
<dbReference type="InterPro" id="IPR018094">
    <property type="entry name" value="Thymidylate_kinase"/>
</dbReference>
<dbReference type="GO" id="GO:0005524">
    <property type="term" value="F:ATP binding"/>
    <property type="evidence" value="ECO:0007669"/>
    <property type="project" value="UniProtKB-UniRule"/>
</dbReference>